<evidence type="ECO:0000313" key="3">
    <source>
        <dbReference type="EMBL" id="KAK5695499.1"/>
    </source>
</evidence>
<dbReference type="EMBL" id="JAVRQU010000014">
    <property type="protein sequence ID" value="KAK5695499.1"/>
    <property type="molecule type" value="Genomic_DNA"/>
</dbReference>
<feature type="compositionally biased region" description="Polar residues" evidence="1">
    <location>
        <begin position="145"/>
        <end position="166"/>
    </location>
</feature>
<evidence type="ECO:0000256" key="1">
    <source>
        <dbReference type="SAM" id="MobiDB-lite"/>
    </source>
</evidence>
<organism evidence="3 4">
    <name type="scientific">Elasticomyces elasticus</name>
    <dbReference type="NCBI Taxonomy" id="574655"/>
    <lineage>
        <taxon>Eukaryota</taxon>
        <taxon>Fungi</taxon>
        <taxon>Dikarya</taxon>
        <taxon>Ascomycota</taxon>
        <taxon>Pezizomycotina</taxon>
        <taxon>Dothideomycetes</taxon>
        <taxon>Dothideomycetidae</taxon>
        <taxon>Mycosphaerellales</taxon>
        <taxon>Teratosphaeriaceae</taxon>
        <taxon>Elasticomyces</taxon>
    </lineage>
</organism>
<comment type="caution">
    <text evidence="3">The sequence shown here is derived from an EMBL/GenBank/DDBJ whole genome shotgun (WGS) entry which is preliminary data.</text>
</comment>
<evidence type="ECO:0000259" key="2">
    <source>
        <dbReference type="PROSITE" id="PS51518"/>
    </source>
</evidence>
<protein>
    <recommendedName>
        <fullName evidence="2">SGF29 C-terminal domain-containing protein</fullName>
    </recommendedName>
</protein>
<feature type="compositionally biased region" description="Polar residues" evidence="1">
    <location>
        <begin position="298"/>
        <end position="314"/>
    </location>
</feature>
<dbReference type="Gene3D" id="2.30.30.140">
    <property type="match status" value="1"/>
</dbReference>
<gene>
    <name evidence="3" type="ORF">LTR97_009008</name>
</gene>
<dbReference type="PROSITE" id="PS51518">
    <property type="entry name" value="SGF29_C"/>
    <property type="match status" value="1"/>
</dbReference>
<feature type="domain" description="SGF29 C-terminal" evidence="2">
    <location>
        <begin position="278"/>
        <end position="438"/>
    </location>
</feature>
<dbReference type="GO" id="GO:0000124">
    <property type="term" value="C:SAGA complex"/>
    <property type="evidence" value="ECO:0007669"/>
    <property type="project" value="InterPro"/>
</dbReference>
<dbReference type="AlphaFoldDB" id="A0AAN7W7C2"/>
<evidence type="ECO:0000313" key="4">
    <source>
        <dbReference type="Proteomes" id="UP001310594"/>
    </source>
</evidence>
<dbReference type="InterPro" id="IPR010750">
    <property type="entry name" value="SGF29_tudor-like_dom"/>
</dbReference>
<name>A0AAN7W7C2_9PEZI</name>
<feature type="compositionally biased region" description="Polar residues" evidence="1">
    <location>
        <begin position="202"/>
        <end position="212"/>
    </location>
</feature>
<sequence length="438" mass="46284">MSSRNRGRGSSNQDADEERRLWKEIVERGHDVDAKRARSEAIGNDIIALETEICALLDIPGSSTAVLDDKLERLYRENVKICEEVQHLLSGESNGTNLMDSLNILAALRGVSEETQASAAADRLSQRSSTAKGGRARPPPKAKPQSQAATHGTATPSAISTTTENSGLEEGGASTAAPSPRIHISTVGRLSGGGSNAKESKPSASSRANSVAATREPSVKLSLSVDKDRTAEKEDGAESVASSTDIAGTPSATTGPASASASGKPSGSVSSLSSRPTNRLVLRMGEIVFCRHDFRGLSHSNPSTNKPGSGSTDNLPEGEGILCRVTNVIGEGKQRRYEVQDADTSGEPLPPPQRASVSQLMQIPLSNNKGLSDLAKGRGVLAQYPDTTTFYKAEVAELWKGRKVGEVGGGGEVGMVRLNFQDDEVVREVERRFVLTEK</sequence>
<feature type="region of interest" description="Disordered" evidence="1">
    <location>
        <begin position="296"/>
        <end position="318"/>
    </location>
</feature>
<reference evidence="3" key="1">
    <citation type="submission" date="2023-08" db="EMBL/GenBank/DDBJ databases">
        <title>Black Yeasts Isolated from many extreme environments.</title>
        <authorList>
            <person name="Coleine C."/>
            <person name="Stajich J.E."/>
            <person name="Selbmann L."/>
        </authorList>
    </citation>
    <scope>NUCLEOTIDE SEQUENCE</scope>
    <source>
        <strain evidence="3">CCFEE 5810</strain>
    </source>
</reference>
<feature type="compositionally biased region" description="Low complexity" evidence="1">
    <location>
        <begin position="248"/>
        <end position="276"/>
    </location>
</feature>
<accession>A0AAN7W7C2</accession>
<dbReference type="PANTHER" id="PTHR21539:SF0">
    <property type="entry name" value="SAGA-ASSOCIATED FACTOR 29"/>
    <property type="match status" value="1"/>
</dbReference>
<proteinExistence type="predicted"/>
<dbReference type="PANTHER" id="PTHR21539">
    <property type="entry name" value="SAGA-ASSOCIATED FACTOR 29"/>
    <property type="match status" value="1"/>
</dbReference>
<feature type="compositionally biased region" description="Basic and acidic residues" evidence="1">
    <location>
        <begin position="225"/>
        <end position="236"/>
    </location>
</feature>
<dbReference type="Pfam" id="PF07039">
    <property type="entry name" value="SGF29_Tudor"/>
    <property type="match status" value="1"/>
</dbReference>
<feature type="region of interest" description="Disordered" evidence="1">
    <location>
        <begin position="117"/>
        <end position="276"/>
    </location>
</feature>
<dbReference type="InterPro" id="IPR037802">
    <property type="entry name" value="SGF29"/>
</dbReference>
<dbReference type="Proteomes" id="UP001310594">
    <property type="component" value="Unassembled WGS sequence"/>
</dbReference>